<evidence type="ECO:0000313" key="2">
    <source>
        <dbReference type="EMBL" id="KAG6510798.1"/>
    </source>
</evidence>
<feature type="region of interest" description="Disordered" evidence="1">
    <location>
        <begin position="1"/>
        <end position="31"/>
    </location>
</feature>
<comment type="caution">
    <text evidence="2">The sequence shown here is derived from an EMBL/GenBank/DDBJ whole genome shotgun (WGS) entry which is preliminary data.</text>
</comment>
<organism evidence="2 3">
    <name type="scientific">Zingiber officinale</name>
    <name type="common">Ginger</name>
    <name type="synonym">Amomum zingiber</name>
    <dbReference type="NCBI Taxonomy" id="94328"/>
    <lineage>
        <taxon>Eukaryota</taxon>
        <taxon>Viridiplantae</taxon>
        <taxon>Streptophyta</taxon>
        <taxon>Embryophyta</taxon>
        <taxon>Tracheophyta</taxon>
        <taxon>Spermatophyta</taxon>
        <taxon>Magnoliopsida</taxon>
        <taxon>Liliopsida</taxon>
        <taxon>Zingiberales</taxon>
        <taxon>Zingiberaceae</taxon>
        <taxon>Zingiber</taxon>
    </lineage>
</organism>
<dbReference type="EMBL" id="JACMSC010000008">
    <property type="protein sequence ID" value="KAG6510798.1"/>
    <property type="molecule type" value="Genomic_DNA"/>
</dbReference>
<protein>
    <submittedName>
        <fullName evidence="2">Uncharacterized protein</fullName>
    </submittedName>
</protein>
<keyword evidence="3" id="KW-1185">Reference proteome</keyword>
<reference evidence="2 3" key="1">
    <citation type="submission" date="2020-08" db="EMBL/GenBank/DDBJ databases">
        <title>Plant Genome Project.</title>
        <authorList>
            <person name="Zhang R.-G."/>
        </authorList>
    </citation>
    <scope>NUCLEOTIDE SEQUENCE [LARGE SCALE GENOMIC DNA]</scope>
    <source>
        <tissue evidence="2">Rhizome</tissue>
    </source>
</reference>
<evidence type="ECO:0000313" key="3">
    <source>
        <dbReference type="Proteomes" id="UP000734854"/>
    </source>
</evidence>
<accession>A0A8J5GNM4</accession>
<evidence type="ECO:0000256" key="1">
    <source>
        <dbReference type="SAM" id="MobiDB-lite"/>
    </source>
</evidence>
<proteinExistence type="predicted"/>
<name>A0A8J5GNM4_ZINOF</name>
<sequence length="90" mass="9487">MSGRKKTRESKEENVTLGPTSNLSGSDLRKKSKADVGLVVLLSTRLLASCRMAAMAETVVVSREGGTEVATCNHLCPSVVTAVVGVGKRR</sequence>
<dbReference type="Proteomes" id="UP000734854">
    <property type="component" value="Unassembled WGS sequence"/>
</dbReference>
<gene>
    <name evidence="2" type="ORF">ZIOFF_028836</name>
</gene>
<dbReference type="AlphaFoldDB" id="A0A8J5GNM4"/>